<name>A0AAU8IBQ5_9BACL</name>
<sequence>MIRDAEYAQIDNYLDLYLYAGELQDKEWQAQIRVKLTELLEAFRSSAERYEHTLRRQYVEVSRALLTLCQKIRTHMIEPTDAIAAQLFALKQKRLELGKEIDAISSGGQRIG</sequence>
<evidence type="ECO:0000313" key="1">
    <source>
        <dbReference type="EMBL" id="XCJ15642.1"/>
    </source>
</evidence>
<dbReference type="EMBL" id="CP159510">
    <property type="protein sequence ID" value="XCJ15642.1"/>
    <property type="molecule type" value="Genomic_DNA"/>
</dbReference>
<accession>A0AAU8IBQ5</accession>
<dbReference type="AlphaFoldDB" id="A0AAU8IBQ5"/>
<dbReference type="RefSeq" id="WP_353947458.1">
    <property type="nucleotide sequence ID" value="NZ_CP159510.1"/>
</dbReference>
<protein>
    <submittedName>
        <fullName evidence="1">Uncharacterized protein</fullName>
    </submittedName>
</protein>
<proteinExistence type="predicted"/>
<gene>
    <name evidence="1" type="ORF">ABNN70_07810</name>
</gene>
<reference evidence="1" key="1">
    <citation type="submission" date="2024-06" db="EMBL/GenBank/DDBJ databases">
        <authorList>
            <person name="Fan A."/>
            <person name="Zhang F.Y."/>
            <person name="Zhang L."/>
        </authorList>
    </citation>
    <scope>NUCLEOTIDE SEQUENCE</scope>
    <source>
        <strain evidence="1">Y61</strain>
    </source>
</reference>
<organism evidence="1">
    <name type="scientific">Sporolactobacillus sp. Y61</name>
    <dbReference type="NCBI Taxonomy" id="3160863"/>
    <lineage>
        <taxon>Bacteria</taxon>
        <taxon>Bacillati</taxon>
        <taxon>Bacillota</taxon>
        <taxon>Bacilli</taxon>
        <taxon>Bacillales</taxon>
        <taxon>Sporolactobacillaceae</taxon>
        <taxon>Sporolactobacillus</taxon>
    </lineage>
</organism>